<evidence type="ECO:0000313" key="2">
    <source>
        <dbReference type="EMBL" id="GAT32589.1"/>
    </source>
</evidence>
<protein>
    <submittedName>
        <fullName evidence="2">Verru_Chthon cassette protein C</fullName>
    </submittedName>
</protein>
<dbReference type="EMBL" id="BDCO01000002">
    <property type="protein sequence ID" value="GAT32589.1"/>
    <property type="molecule type" value="Genomic_DNA"/>
</dbReference>
<dbReference type="PROSITE" id="PS00409">
    <property type="entry name" value="PROKAR_NTER_METHYL"/>
    <property type="match status" value="1"/>
</dbReference>
<dbReference type="NCBIfam" id="TIGR02599">
    <property type="entry name" value="Verru_Chthon cassette protein C"/>
    <property type="match status" value="1"/>
</dbReference>
<comment type="caution">
    <text evidence="2">The sequence shown here is derived from an EMBL/GenBank/DDBJ whole genome shotgun (WGS) entry which is preliminary data.</text>
</comment>
<feature type="transmembrane region" description="Helical" evidence="1">
    <location>
        <begin position="20"/>
        <end position="40"/>
    </location>
</feature>
<dbReference type="InterPro" id="IPR019839">
    <property type="entry name" value="Verru/Chthon_C"/>
</dbReference>
<dbReference type="InParanoid" id="A0A146G449"/>
<dbReference type="InterPro" id="IPR045584">
    <property type="entry name" value="Pilin-like"/>
</dbReference>
<dbReference type="Pfam" id="PF07963">
    <property type="entry name" value="N_methyl"/>
    <property type="match status" value="1"/>
</dbReference>
<sequence length="354" mass="38989">MSVVFAADPHPRRLRGFTLIELLVSVAILALLLLIIASIIDATRKTWGYASGRIEEFRGAREAFESITSKLSQATLNPYWDYDNPNNPTTYSRQSELRFLSGPASSILSNPDAKTHGVFFTAPLGNVNDTNYSDLGTLLNTCGFFLEFGSDKDWRPGFVNQGANPPRERYRSRLMELVGPAESFSLYDEAQKSSGGNAGYNGVSWFKSAVDGTSPYTASTRPVRVLAENVVALILLPKLSSQEDTTGTKLAPTYLYDSTVGKSDPTINSKNQLPPVVQVTMVAVDETSFNRLQTGDSPPNMGPIYAGCEFSNANMYDRDLKQLESNLKSLNLSYRIFTMNVALKAAKWSREQSN</sequence>
<reference evidence="3" key="1">
    <citation type="journal article" date="2017" name="Genome Announc.">
        <title>Draft Genome Sequence of Terrimicrobium sacchariphilum NM-5T, a Facultative Anaerobic Soil Bacterium of the Class Spartobacteria.</title>
        <authorList>
            <person name="Qiu Y.L."/>
            <person name="Tourlousse D.M."/>
            <person name="Matsuura N."/>
            <person name="Ohashi A."/>
            <person name="Sekiguchi Y."/>
        </authorList>
    </citation>
    <scope>NUCLEOTIDE SEQUENCE [LARGE SCALE GENOMIC DNA]</scope>
    <source>
        <strain evidence="3">NM-5</strain>
    </source>
</reference>
<dbReference type="RefSeq" id="WP_075078418.1">
    <property type="nucleotide sequence ID" value="NZ_BDCO01000002.1"/>
</dbReference>
<keyword evidence="1" id="KW-1133">Transmembrane helix</keyword>
<keyword evidence="3" id="KW-1185">Reference proteome</keyword>
<evidence type="ECO:0000313" key="3">
    <source>
        <dbReference type="Proteomes" id="UP000076023"/>
    </source>
</evidence>
<evidence type="ECO:0000256" key="1">
    <source>
        <dbReference type="SAM" id="Phobius"/>
    </source>
</evidence>
<dbReference type="InterPro" id="IPR012902">
    <property type="entry name" value="N_methyl_site"/>
</dbReference>
<dbReference type="NCBIfam" id="TIGR02532">
    <property type="entry name" value="IV_pilin_GFxxxE"/>
    <property type="match status" value="1"/>
</dbReference>
<accession>A0A146G449</accession>
<keyword evidence="1" id="KW-0812">Transmembrane</keyword>
<dbReference type="AlphaFoldDB" id="A0A146G449"/>
<gene>
    <name evidence="2" type="ORF">TSACC_2988</name>
</gene>
<dbReference type="STRING" id="690879.TSACC_2988"/>
<name>A0A146G449_TERSA</name>
<keyword evidence="1" id="KW-0472">Membrane</keyword>
<dbReference type="SUPFAM" id="SSF54523">
    <property type="entry name" value="Pili subunits"/>
    <property type="match status" value="1"/>
</dbReference>
<proteinExistence type="predicted"/>
<dbReference type="Proteomes" id="UP000076023">
    <property type="component" value="Unassembled WGS sequence"/>
</dbReference>
<organism evidence="2 3">
    <name type="scientific">Terrimicrobium sacchariphilum</name>
    <dbReference type="NCBI Taxonomy" id="690879"/>
    <lineage>
        <taxon>Bacteria</taxon>
        <taxon>Pseudomonadati</taxon>
        <taxon>Verrucomicrobiota</taxon>
        <taxon>Terrimicrobiia</taxon>
        <taxon>Terrimicrobiales</taxon>
        <taxon>Terrimicrobiaceae</taxon>
        <taxon>Terrimicrobium</taxon>
    </lineage>
</organism>
<dbReference type="OrthoDB" id="180984at2"/>